<comment type="caution">
    <text evidence="1">The sequence shown here is derived from an EMBL/GenBank/DDBJ whole genome shotgun (WGS) entry which is preliminary data.</text>
</comment>
<accession>A0AAV6VXW2</accession>
<dbReference type="AlphaFoldDB" id="A0AAV6VXW2"/>
<dbReference type="Proteomes" id="UP000827092">
    <property type="component" value="Unassembled WGS sequence"/>
</dbReference>
<organism evidence="1 2">
    <name type="scientific">Oedothorax gibbosus</name>
    <dbReference type="NCBI Taxonomy" id="931172"/>
    <lineage>
        <taxon>Eukaryota</taxon>
        <taxon>Metazoa</taxon>
        <taxon>Ecdysozoa</taxon>
        <taxon>Arthropoda</taxon>
        <taxon>Chelicerata</taxon>
        <taxon>Arachnida</taxon>
        <taxon>Araneae</taxon>
        <taxon>Araneomorphae</taxon>
        <taxon>Entelegynae</taxon>
        <taxon>Araneoidea</taxon>
        <taxon>Linyphiidae</taxon>
        <taxon>Erigoninae</taxon>
        <taxon>Oedothorax</taxon>
    </lineage>
</organism>
<evidence type="ECO:0000313" key="1">
    <source>
        <dbReference type="EMBL" id="KAG8201495.1"/>
    </source>
</evidence>
<evidence type="ECO:0000313" key="2">
    <source>
        <dbReference type="Proteomes" id="UP000827092"/>
    </source>
</evidence>
<reference evidence="1 2" key="1">
    <citation type="journal article" date="2022" name="Nat. Ecol. Evol.">
        <title>A masculinizing supergene underlies an exaggerated male reproductive morph in a spider.</title>
        <authorList>
            <person name="Hendrickx F."/>
            <person name="De Corte Z."/>
            <person name="Sonet G."/>
            <person name="Van Belleghem S.M."/>
            <person name="Kostlbacher S."/>
            <person name="Vangestel C."/>
        </authorList>
    </citation>
    <scope>NUCLEOTIDE SEQUENCE [LARGE SCALE GENOMIC DNA]</scope>
    <source>
        <strain evidence="1">W744_W776</strain>
    </source>
</reference>
<keyword evidence="2" id="KW-1185">Reference proteome</keyword>
<proteinExistence type="predicted"/>
<sequence>MVATPKRVCLLAVTTLIMRRPLNQPSKEDFAPLPSRVVIPVITEISHQVALLGFITSQFFNHSCPHGSPNAISTASCERWGLLRTIQDNNRAAMGNGAHAPKWGFRGVDEMSWGFLNHIVILLFQSLG</sequence>
<protein>
    <submittedName>
        <fullName evidence="1">Uncharacterized protein</fullName>
    </submittedName>
</protein>
<name>A0AAV6VXW2_9ARAC</name>
<dbReference type="EMBL" id="JAFNEN010000005">
    <property type="protein sequence ID" value="KAG8201495.1"/>
    <property type="molecule type" value="Genomic_DNA"/>
</dbReference>
<gene>
    <name evidence="1" type="ORF">JTE90_024362</name>
</gene>